<reference evidence="2" key="1">
    <citation type="submission" date="2020-05" db="EMBL/GenBank/DDBJ databases">
        <title>The draft genome sequence of Maribacter sp. ANRC-HE7.</title>
        <authorList>
            <person name="Mu L."/>
        </authorList>
    </citation>
    <scope>NUCLEOTIDE SEQUENCE</scope>
    <source>
        <strain evidence="2">ANRC-HE7</strain>
    </source>
</reference>
<sequence>MNRYLDTKKIISLILFVLYMGPVWLVAQETPRKYVSFKAIDGIQVDGMDKEDSWKKADWSDTFIDIEGKKEPTYKTQMKMVWDEEYLYFFAKLEEPNVWGTLKQRDTIIFYNNDFEIFIDPDGDTHNYMEFEMNALNTIWDLFLTKPYRNQGKVLDSWDIQGVMTAVHVEGTLNNPNDIDKGWSVEIAIPWEVLKEANSHNDIPVNEFWRFGFSRVNWEFEVVDGRYARKKDAKGNYLPEYNWVWSPQWVINMHEPEKWGYVYFSEKEVGTADTFSIPGDEHIKWYLYELYRDLINGEKKEGAWKKADGQAFGTTKKILGKKIVPVLERHKDGFILWTKSPFTNKTLMIKDDGKFSSID</sequence>
<name>A0ABR7V3N1_9FLAO</name>
<dbReference type="InterPro" id="IPR010502">
    <property type="entry name" value="Carb-bd_dom_fam9"/>
</dbReference>
<evidence type="ECO:0000259" key="1">
    <source>
        <dbReference type="Pfam" id="PF06452"/>
    </source>
</evidence>
<accession>A0ABR7V3N1</accession>
<protein>
    <submittedName>
        <fullName evidence="2">Carbohydrate-binding family 9-like protein</fullName>
    </submittedName>
</protein>
<dbReference type="SUPFAM" id="SSF49344">
    <property type="entry name" value="CBD9-like"/>
    <property type="match status" value="1"/>
</dbReference>
<proteinExistence type="predicted"/>
<dbReference type="RefSeq" id="WP_188244514.1">
    <property type="nucleotide sequence ID" value="NZ_JABTCF010000010.1"/>
</dbReference>
<dbReference type="Proteomes" id="UP001166021">
    <property type="component" value="Unassembled WGS sequence"/>
</dbReference>
<dbReference type="Pfam" id="PF06452">
    <property type="entry name" value="CBM9_1"/>
    <property type="match status" value="1"/>
</dbReference>
<dbReference type="EMBL" id="JABTCF010000010">
    <property type="protein sequence ID" value="MBD0779047.1"/>
    <property type="molecule type" value="Genomic_DNA"/>
</dbReference>
<gene>
    <name evidence="2" type="ORF">HPE56_14695</name>
</gene>
<keyword evidence="3" id="KW-1185">Reference proteome</keyword>
<dbReference type="Gene3D" id="2.60.40.1190">
    <property type="match status" value="1"/>
</dbReference>
<dbReference type="PANTHER" id="PTHR35532:SF5">
    <property type="entry name" value="CARBOHYDRATE-BINDING DOMAIN-CONTAINING PROTEIN"/>
    <property type="match status" value="1"/>
</dbReference>
<evidence type="ECO:0000313" key="3">
    <source>
        <dbReference type="Proteomes" id="UP001166021"/>
    </source>
</evidence>
<organism evidence="2 3">
    <name type="scientific">Maribacter aquimaris</name>
    <dbReference type="NCBI Taxonomy" id="2737171"/>
    <lineage>
        <taxon>Bacteria</taxon>
        <taxon>Pseudomonadati</taxon>
        <taxon>Bacteroidota</taxon>
        <taxon>Flavobacteriia</taxon>
        <taxon>Flavobacteriales</taxon>
        <taxon>Flavobacteriaceae</taxon>
        <taxon>Maribacter</taxon>
    </lineage>
</organism>
<feature type="domain" description="Carbohydrate-binding" evidence="1">
    <location>
        <begin position="45"/>
        <end position="195"/>
    </location>
</feature>
<evidence type="ECO:0000313" key="2">
    <source>
        <dbReference type="EMBL" id="MBD0779047.1"/>
    </source>
</evidence>
<comment type="caution">
    <text evidence="2">The sequence shown here is derived from an EMBL/GenBank/DDBJ whole genome shotgun (WGS) entry which is preliminary data.</text>
</comment>
<dbReference type="PANTHER" id="PTHR35532">
    <property type="entry name" value="SIMILAR TO POLYHYDROXYALKANOATE DEPOLYMERASE"/>
    <property type="match status" value="1"/>
</dbReference>
<dbReference type="CDD" id="cd09620">
    <property type="entry name" value="CBM9_like_3"/>
    <property type="match status" value="1"/>
</dbReference>